<dbReference type="GO" id="GO:0016020">
    <property type="term" value="C:membrane"/>
    <property type="evidence" value="ECO:0007669"/>
    <property type="project" value="UniProtKB-SubCell"/>
</dbReference>
<evidence type="ECO:0000256" key="3">
    <source>
        <dbReference type="ARBA" id="ARBA00022989"/>
    </source>
</evidence>
<evidence type="ECO:0000256" key="4">
    <source>
        <dbReference type="ARBA" id="ARBA00023136"/>
    </source>
</evidence>
<evidence type="ECO:0008006" key="8">
    <source>
        <dbReference type="Google" id="ProtNLM"/>
    </source>
</evidence>
<feature type="compositionally biased region" description="Pro residues" evidence="5">
    <location>
        <begin position="7"/>
        <end position="24"/>
    </location>
</feature>
<organism evidence="6 7">
    <name type="scientific">Propioniciclava sinopodophylli</name>
    <dbReference type="NCBI Taxonomy" id="1837344"/>
    <lineage>
        <taxon>Bacteria</taxon>
        <taxon>Bacillati</taxon>
        <taxon>Actinomycetota</taxon>
        <taxon>Actinomycetes</taxon>
        <taxon>Propionibacteriales</taxon>
        <taxon>Propionibacteriaceae</taxon>
        <taxon>Propioniciclava</taxon>
    </lineage>
</organism>
<keyword evidence="7" id="KW-1185">Reference proteome</keyword>
<accession>A0A4Q9KI40</accession>
<comment type="caution">
    <text evidence="6">The sequence shown here is derived from an EMBL/GenBank/DDBJ whole genome shotgun (WGS) entry which is preliminary data.</text>
</comment>
<dbReference type="Pfam" id="PF04228">
    <property type="entry name" value="Zn_peptidase"/>
    <property type="match status" value="1"/>
</dbReference>
<feature type="region of interest" description="Disordered" evidence="5">
    <location>
        <begin position="98"/>
        <end position="149"/>
    </location>
</feature>
<sequence length="392" mass="42357">MSQTPWGAPPPPQRGGAWPPPPQPRQWQGWPQQRGLQQPWPAQQQWQRPPQQWPPPQPPRRRPGSGLANAVRVVMAVVAILMLASFVRGLLDQAPGIEAPRTPVPPRPDAPAPAPQVPGDPTSPYRNEDYTPPAATRNPPAVPGPRNMDAAGRLVRENPLYEQQIPTPTNCRMAPVDVGSASAAEKESHFNELMACLMTVFAGPVEAAGFEMPRPPVVVYTRPIKTACGDFAEVNAAYCTGDQRVYYANSLLRAFPARVASAPYAAEVILAHEFGHAIQARAAILISEKYLEQDARTEREAMDLSRRTEVQADCFAGQYVRSVAQSQSLGARELAGLGELAWNLGDDVLTGRPGYSGGHGTGSARQDWFNRGLGSDAAGVCNSFVAGSDEVR</sequence>
<feature type="compositionally biased region" description="Low complexity" evidence="5">
    <location>
        <begin position="25"/>
        <end position="50"/>
    </location>
</feature>
<gene>
    <name evidence="6" type="ORF">ET989_00400</name>
</gene>
<evidence type="ECO:0000313" key="6">
    <source>
        <dbReference type="EMBL" id="TBT88457.1"/>
    </source>
</evidence>
<dbReference type="RefSeq" id="WP_131166588.1">
    <property type="nucleotide sequence ID" value="NZ_SDMQ01000001.1"/>
</dbReference>
<reference evidence="6 7" key="1">
    <citation type="submission" date="2019-01" db="EMBL/GenBank/DDBJ databases">
        <title>Lactibacter flavus gen. nov., sp. nov., a novel bacterium of the family Propionibacteriaceae isolated from raw milk and dairy products.</title>
        <authorList>
            <person name="Huptas C."/>
            <person name="Wenning M."/>
            <person name="Breitenwieser F."/>
            <person name="Doll E."/>
            <person name="Von Neubeck M."/>
            <person name="Busse H.-J."/>
            <person name="Scherer S."/>
        </authorList>
    </citation>
    <scope>NUCLEOTIDE SEQUENCE [LARGE SCALE GENOMIC DNA]</scope>
    <source>
        <strain evidence="6 7">KCTC 33808</strain>
    </source>
</reference>
<evidence type="ECO:0000256" key="1">
    <source>
        <dbReference type="ARBA" id="ARBA00004167"/>
    </source>
</evidence>
<dbReference type="EMBL" id="SDMQ01000001">
    <property type="protein sequence ID" value="TBT88457.1"/>
    <property type="molecule type" value="Genomic_DNA"/>
</dbReference>
<evidence type="ECO:0000313" key="7">
    <source>
        <dbReference type="Proteomes" id="UP000292373"/>
    </source>
</evidence>
<feature type="compositionally biased region" description="Pro residues" evidence="5">
    <location>
        <begin position="102"/>
        <end position="118"/>
    </location>
</feature>
<evidence type="ECO:0000256" key="2">
    <source>
        <dbReference type="ARBA" id="ARBA00022692"/>
    </source>
</evidence>
<evidence type="ECO:0000256" key="5">
    <source>
        <dbReference type="SAM" id="MobiDB-lite"/>
    </source>
</evidence>
<dbReference type="AlphaFoldDB" id="A0A4Q9KI40"/>
<dbReference type="Proteomes" id="UP000292373">
    <property type="component" value="Unassembled WGS sequence"/>
</dbReference>
<proteinExistence type="predicted"/>
<keyword evidence="3" id="KW-1133">Transmembrane helix</keyword>
<dbReference type="InterPro" id="IPR007343">
    <property type="entry name" value="Uncharacterised_pept_Zn_put"/>
</dbReference>
<protein>
    <recommendedName>
        <fullName evidence="8">Metalloprotease</fullName>
    </recommendedName>
</protein>
<dbReference type="PANTHER" id="PTHR30168">
    <property type="entry name" value="PUTATIVE MEMBRANE PROTEIN YPFJ"/>
    <property type="match status" value="1"/>
</dbReference>
<name>A0A4Q9KI40_9ACTN</name>
<dbReference type="PANTHER" id="PTHR30168:SF0">
    <property type="entry name" value="INNER MEMBRANE PROTEIN"/>
    <property type="match status" value="1"/>
</dbReference>
<comment type="subcellular location">
    <subcellularLocation>
        <location evidence="1">Membrane</location>
        <topology evidence="1">Single-pass membrane protein</topology>
    </subcellularLocation>
</comment>
<dbReference type="OrthoDB" id="9774900at2"/>
<keyword evidence="4" id="KW-0472">Membrane</keyword>
<keyword evidence="2" id="KW-0812">Transmembrane</keyword>
<feature type="region of interest" description="Disordered" evidence="5">
    <location>
        <begin position="1"/>
        <end position="65"/>
    </location>
</feature>